<dbReference type="GO" id="GO:0016887">
    <property type="term" value="F:ATP hydrolysis activity"/>
    <property type="evidence" value="ECO:0007669"/>
    <property type="project" value="InterPro"/>
</dbReference>
<dbReference type="RefSeq" id="WP_050739861.1">
    <property type="nucleotide sequence ID" value="NZ_LGYO01000019.1"/>
</dbReference>
<dbReference type="InterPro" id="IPR052156">
    <property type="entry name" value="BCAA_Transport_ATP-bd_LivF"/>
</dbReference>
<dbReference type="PANTHER" id="PTHR43820:SF4">
    <property type="entry name" value="HIGH-AFFINITY BRANCHED-CHAIN AMINO ACID TRANSPORT ATP-BINDING PROTEIN LIVF"/>
    <property type="match status" value="1"/>
</dbReference>
<dbReference type="SUPFAM" id="SSF52540">
    <property type="entry name" value="P-loop containing nucleoside triphosphate hydrolases"/>
    <property type="match status" value="1"/>
</dbReference>
<dbReference type="GO" id="GO:0005524">
    <property type="term" value="F:ATP binding"/>
    <property type="evidence" value="ECO:0007669"/>
    <property type="project" value="UniProtKB-KW"/>
</dbReference>
<dbReference type="EMBL" id="LGYO01000019">
    <property type="protein sequence ID" value="KNZ42101.1"/>
    <property type="molecule type" value="Genomic_DNA"/>
</dbReference>
<evidence type="ECO:0000259" key="6">
    <source>
        <dbReference type="PROSITE" id="PS50893"/>
    </source>
</evidence>
<dbReference type="OrthoDB" id="9805514at2"/>
<sequence>MLKIKDLQVSYGGIEAVKGIDIEVPDGSIVTLIGANGAGKSTTLRSIVGLVKTKSGSITYNDEELLGMDTTKIVGKGITLVPEGRHVFPDLTVFENLKIGAYMRKDSLDEDIKNIYGLFPRLEERSWQQAGTLSGGEQQMLAVGRAMMSRPKLLMMDEPSLGLAPLIVKGIFDIIETLNKEGITILLIEQNANMALKIADYAYVLETGKITKQGTGKELLSDESIKEAYLGKSQRKNK</sequence>
<dbReference type="PANTHER" id="PTHR43820">
    <property type="entry name" value="HIGH-AFFINITY BRANCHED-CHAIN AMINO ACID TRANSPORT ATP-BINDING PROTEIN LIVF"/>
    <property type="match status" value="1"/>
</dbReference>
<keyword evidence="8" id="KW-1185">Reference proteome</keyword>
<dbReference type="GO" id="GO:0015658">
    <property type="term" value="F:branched-chain amino acid transmembrane transporter activity"/>
    <property type="evidence" value="ECO:0007669"/>
    <property type="project" value="InterPro"/>
</dbReference>
<reference evidence="8" key="1">
    <citation type="submission" date="2015-07" db="EMBL/GenBank/DDBJ databases">
        <title>Draft genome sequence of Acetobacterium bakii DSM 8293, a potential psychrophilic chemical producer through syngas fermentation.</title>
        <authorList>
            <person name="Song Y."/>
            <person name="Hwang S."/>
            <person name="Cho B.-K."/>
        </authorList>
    </citation>
    <scope>NUCLEOTIDE SEQUENCE [LARGE SCALE GENOMIC DNA]</scope>
    <source>
        <strain evidence="8">DSM 8239</strain>
    </source>
</reference>
<evidence type="ECO:0000256" key="5">
    <source>
        <dbReference type="ARBA" id="ARBA00022970"/>
    </source>
</evidence>
<protein>
    <submittedName>
        <fullName evidence="7">Amino acid ABC transporter ATPase</fullName>
    </submittedName>
</protein>
<dbReference type="InterPro" id="IPR030660">
    <property type="entry name" value="ABC_branched_ATPase_LivF/BraG"/>
</dbReference>
<dbReference type="CDD" id="cd03224">
    <property type="entry name" value="ABC_TM1139_LivF_branched"/>
    <property type="match status" value="1"/>
</dbReference>
<evidence type="ECO:0000313" key="8">
    <source>
        <dbReference type="Proteomes" id="UP000036873"/>
    </source>
</evidence>
<dbReference type="Gene3D" id="3.40.50.300">
    <property type="entry name" value="P-loop containing nucleotide triphosphate hydrolases"/>
    <property type="match status" value="1"/>
</dbReference>
<dbReference type="InterPro" id="IPR003593">
    <property type="entry name" value="AAA+_ATPase"/>
</dbReference>
<dbReference type="InterPro" id="IPR027417">
    <property type="entry name" value="P-loop_NTPase"/>
</dbReference>
<keyword evidence="2" id="KW-0813">Transport</keyword>
<dbReference type="GO" id="GO:0015807">
    <property type="term" value="P:L-amino acid transport"/>
    <property type="evidence" value="ECO:0007669"/>
    <property type="project" value="TreeGrafter"/>
</dbReference>
<keyword evidence="3" id="KW-0547">Nucleotide-binding</keyword>
<accession>A0A0L6U0Q0</accession>
<gene>
    <name evidence="7" type="ORF">AKG39_07990</name>
</gene>
<keyword evidence="5" id="KW-0029">Amino-acid transport</keyword>
<evidence type="ECO:0000256" key="4">
    <source>
        <dbReference type="ARBA" id="ARBA00022840"/>
    </source>
</evidence>
<dbReference type="PIRSF" id="PIRSF039137">
    <property type="entry name" value="ABC_branched_ATPase"/>
    <property type="match status" value="1"/>
</dbReference>
<evidence type="ECO:0000256" key="2">
    <source>
        <dbReference type="ARBA" id="ARBA00022448"/>
    </source>
</evidence>
<evidence type="ECO:0000256" key="1">
    <source>
        <dbReference type="ARBA" id="ARBA00005417"/>
    </source>
</evidence>
<proteinExistence type="inferred from homology"/>
<dbReference type="AlphaFoldDB" id="A0A0L6U0Q0"/>
<dbReference type="Pfam" id="PF00005">
    <property type="entry name" value="ABC_tran"/>
    <property type="match status" value="1"/>
</dbReference>
<evidence type="ECO:0000313" key="7">
    <source>
        <dbReference type="EMBL" id="KNZ42101.1"/>
    </source>
</evidence>
<organism evidence="7 8">
    <name type="scientific">Acetobacterium bakii</name>
    <dbReference type="NCBI Taxonomy" id="52689"/>
    <lineage>
        <taxon>Bacteria</taxon>
        <taxon>Bacillati</taxon>
        <taxon>Bacillota</taxon>
        <taxon>Clostridia</taxon>
        <taxon>Eubacteriales</taxon>
        <taxon>Eubacteriaceae</taxon>
        <taxon>Acetobacterium</taxon>
    </lineage>
</organism>
<dbReference type="Proteomes" id="UP000036873">
    <property type="component" value="Unassembled WGS sequence"/>
</dbReference>
<dbReference type="InterPro" id="IPR003439">
    <property type="entry name" value="ABC_transporter-like_ATP-bd"/>
</dbReference>
<feature type="domain" description="ABC transporter" evidence="6">
    <location>
        <begin position="2"/>
        <end position="232"/>
    </location>
</feature>
<dbReference type="PROSITE" id="PS00211">
    <property type="entry name" value="ABC_TRANSPORTER_1"/>
    <property type="match status" value="1"/>
</dbReference>
<dbReference type="SMART" id="SM00382">
    <property type="entry name" value="AAA"/>
    <property type="match status" value="1"/>
</dbReference>
<dbReference type="PROSITE" id="PS50893">
    <property type="entry name" value="ABC_TRANSPORTER_2"/>
    <property type="match status" value="1"/>
</dbReference>
<name>A0A0L6U0Q0_9FIRM</name>
<keyword evidence="4" id="KW-0067">ATP-binding</keyword>
<evidence type="ECO:0000256" key="3">
    <source>
        <dbReference type="ARBA" id="ARBA00022741"/>
    </source>
</evidence>
<dbReference type="PATRIC" id="fig|52689.4.peg.726"/>
<dbReference type="InterPro" id="IPR017871">
    <property type="entry name" value="ABC_transporter-like_CS"/>
</dbReference>
<comment type="caution">
    <text evidence="7">The sequence shown here is derived from an EMBL/GenBank/DDBJ whole genome shotgun (WGS) entry which is preliminary data.</text>
</comment>
<comment type="similarity">
    <text evidence="1">Belongs to the ABC transporter superfamily.</text>
</comment>
<dbReference type="STRING" id="52689.AKG39_07990"/>